<dbReference type="EMBL" id="BAAAOB010000001">
    <property type="protein sequence ID" value="GAA1784578.1"/>
    <property type="molecule type" value="Genomic_DNA"/>
</dbReference>
<feature type="region of interest" description="Disordered" evidence="1">
    <location>
        <begin position="105"/>
        <end position="136"/>
    </location>
</feature>
<evidence type="ECO:0000256" key="2">
    <source>
        <dbReference type="SAM" id="Phobius"/>
    </source>
</evidence>
<evidence type="ECO:0000313" key="3">
    <source>
        <dbReference type="EMBL" id="GAA1784578.1"/>
    </source>
</evidence>
<dbReference type="Proteomes" id="UP001500851">
    <property type="component" value="Unassembled WGS sequence"/>
</dbReference>
<keyword evidence="2" id="KW-1133">Transmembrane helix</keyword>
<keyword evidence="2" id="KW-0472">Membrane</keyword>
<evidence type="ECO:0000313" key="4">
    <source>
        <dbReference type="Proteomes" id="UP001500851"/>
    </source>
</evidence>
<keyword evidence="2" id="KW-0812">Transmembrane</keyword>
<feature type="compositionally biased region" description="Low complexity" evidence="1">
    <location>
        <begin position="117"/>
        <end position="129"/>
    </location>
</feature>
<evidence type="ECO:0000256" key="1">
    <source>
        <dbReference type="SAM" id="MobiDB-lite"/>
    </source>
</evidence>
<accession>A0ABP4XMG2</accession>
<name>A0ABP4XMG2_9MICO</name>
<feature type="transmembrane region" description="Helical" evidence="2">
    <location>
        <begin position="73"/>
        <end position="93"/>
    </location>
</feature>
<proteinExistence type="predicted"/>
<gene>
    <name evidence="3" type="ORF">GCM10009768_11810</name>
</gene>
<reference evidence="4" key="1">
    <citation type="journal article" date="2019" name="Int. J. Syst. Evol. Microbiol.">
        <title>The Global Catalogue of Microorganisms (GCM) 10K type strain sequencing project: providing services to taxonomists for standard genome sequencing and annotation.</title>
        <authorList>
            <consortium name="The Broad Institute Genomics Platform"/>
            <consortium name="The Broad Institute Genome Sequencing Center for Infectious Disease"/>
            <person name="Wu L."/>
            <person name="Ma J."/>
        </authorList>
    </citation>
    <scope>NUCLEOTIDE SEQUENCE [LARGE SCALE GENOMIC DNA]</scope>
    <source>
        <strain evidence="4">JCM 14736</strain>
    </source>
</reference>
<organism evidence="3 4">
    <name type="scientific">Leucobacter iarius</name>
    <dbReference type="NCBI Taxonomy" id="333963"/>
    <lineage>
        <taxon>Bacteria</taxon>
        <taxon>Bacillati</taxon>
        <taxon>Actinomycetota</taxon>
        <taxon>Actinomycetes</taxon>
        <taxon>Micrococcales</taxon>
        <taxon>Microbacteriaceae</taxon>
        <taxon>Leucobacter</taxon>
    </lineage>
</organism>
<protein>
    <submittedName>
        <fullName evidence="3">Uncharacterized protein</fullName>
    </submittedName>
</protein>
<keyword evidence="4" id="KW-1185">Reference proteome</keyword>
<sequence length="136" mass="14088">MRPASTARPRALLIAGIALLVIFVGMGAAVLADPAKPWSQGIDDAWRSAVGVGPDSPLPGSPVAMFFQQLGQLPGMIVFALVLPIVLVALGRWRSAIFVFLLQLAGPGPDPPRTRPPDSSGRCSPSTTGPSPPGTR</sequence>
<comment type="caution">
    <text evidence="3">The sequence shown here is derived from an EMBL/GenBank/DDBJ whole genome shotgun (WGS) entry which is preliminary data.</text>
</comment>